<dbReference type="AlphaFoldDB" id="A0A5C7F5P8"/>
<evidence type="ECO:0000259" key="2">
    <source>
        <dbReference type="Pfam" id="PF00582"/>
    </source>
</evidence>
<comment type="caution">
    <text evidence="3">The sequence shown here is derived from an EMBL/GenBank/DDBJ whole genome shotgun (WGS) entry which is preliminary data.</text>
</comment>
<sequence length="302" mass="33609">MMSSILVPVDFSLPCHNAYRFGLHLAEEFKLNVVLAHYSSGAIDPGQPLVFAGDGSLHGSNVKRLENFASSNADGIDYPLLEPPQGVEVTYEAEVVFSVSASIIARASKEDISMVVMAPRSTRKLLGKWLGSTSTTVSEACPCPVCLVPEDAQFSPWKKVVVANNSVTAEAYPLWQIEDIARKYSSYVHFVHVQWPRQYGPLKFTPWRLMEKLVDETPADYPFDVVTVDNEDVTAGLMEYADKIDSDLIVIVNSLRNRWRSLIHASLTQDLALRSKRPVLVLHAEDTTVSEEILQTETENIN</sequence>
<accession>A0A5C7F5P8</accession>
<evidence type="ECO:0000313" key="4">
    <source>
        <dbReference type="Proteomes" id="UP000321907"/>
    </source>
</evidence>
<comment type="similarity">
    <text evidence="1">Belongs to the universal stress protein A family.</text>
</comment>
<feature type="domain" description="UspA" evidence="2">
    <location>
        <begin position="157"/>
        <end position="283"/>
    </location>
</feature>
<dbReference type="SUPFAM" id="SSF52402">
    <property type="entry name" value="Adenine nucleotide alpha hydrolases-like"/>
    <property type="match status" value="2"/>
</dbReference>
<protein>
    <submittedName>
        <fullName evidence="3">Universal stress protein</fullName>
    </submittedName>
</protein>
<dbReference type="Proteomes" id="UP000321907">
    <property type="component" value="Unassembled WGS sequence"/>
</dbReference>
<dbReference type="PRINTS" id="PR01438">
    <property type="entry name" value="UNVRSLSTRESS"/>
</dbReference>
<gene>
    <name evidence="3" type="ORF">FUA23_21180</name>
</gene>
<dbReference type="EMBL" id="VOXD01000053">
    <property type="protein sequence ID" value="TXF84374.1"/>
    <property type="molecule type" value="Genomic_DNA"/>
</dbReference>
<dbReference type="Pfam" id="PF00582">
    <property type="entry name" value="Usp"/>
    <property type="match status" value="2"/>
</dbReference>
<keyword evidence="4" id="KW-1185">Reference proteome</keyword>
<dbReference type="PANTHER" id="PTHR46268">
    <property type="entry name" value="STRESS RESPONSE PROTEIN NHAX"/>
    <property type="match status" value="1"/>
</dbReference>
<dbReference type="OrthoDB" id="1522603at2"/>
<dbReference type="InterPro" id="IPR006015">
    <property type="entry name" value="Universal_stress_UspA"/>
</dbReference>
<dbReference type="CDD" id="cd00293">
    <property type="entry name" value="USP-like"/>
    <property type="match status" value="1"/>
</dbReference>
<reference evidence="3 4" key="1">
    <citation type="submission" date="2019-08" db="EMBL/GenBank/DDBJ databases">
        <title>Lewinella sp. strain SSH13 Genome sequencing and assembly.</title>
        <authorList>
            <person name="Kim I."/>
        </authorList>
    </citation>
    <scope>NUCLEOTIDE SEQUENCE [LARGE SCALE GENOMIC DNA]</scope>
    <source>
        <strain evidence="3 4">SSH13</strain>
    </source>
</reference>
<organism evidence="3 4">
    <name type="scientific">Neolewinella aurantiaca</name>
    <dbReference type="NCBI Taxonomy" id="2602767"/>
    <lineage>
        <taxon>Bacteria</taxon>
        <taxon>Pseudomonadati</taxon>
        <taxon>Bacteroidota</taxon>
        <taxon>Saprospiria</taxon>
        <taxon>Saprospirales</taxon>
        <taxon>Lewinellaceae</taxon>
        <taxon>Neolewinella</taxon>
    </lineage>
</organism>
<dbReference type="Gene3D" id="3.40.50.12370">
    <property type="match status" value="1"/>
</dbReference>
<dbReference type="InterPro" id="IPR006016">
    <property type="entry name" value="UspA"/>
</dbReference>
<evidence type="ECO:0000313" key="3">
    <source>
        <dbReference type="EMBL" id="TXF84374.1"/>
    </source>
</evidence>
<dbReference type="PANTHER" id="PTHR46268:SF6">
    <property type="entry name" value="UNIVERSAL STRESS PROTEIN UP12"/>
    <property type="match status" value="1"/>
</dbReference>
<feature type="domain" description="UspA" evidence="2">
    <location>
        <begin position="2"/>
        <end position="149"/>
    </location>
</feature>
<evidence type="ECO:0000256" key="1">
    <source>
        <dbReference type="ARBA" id="ARBA00008791"/>
    </source>
</evidence>
<proteinExistence type="inferred from homology"/>
<name>A0A5C7F5P8_9BACT</name>